<dbReference type="GO" id="GO:0003825">
    <property type="term" value="F:alpha,alpha-trehalose-phosphate synthase (UDP-forming) activity"/>
    <property type="evidence" value="ECO:0000318"/>
    <property type="project" value="GO_Central"/>
</dbReference>
<evidence type="ECO:0000256" key="8">
    <source>
        <dbReference type="SAM" id="MobiDB-lite"/>
    </source>
</evidence>
<dbReference type="OrthoDB" id="755951at2759"/>
<feature type="region of interest" description="Disordered" evidence="8">
    <location>
        <begin position="212"/>
        <end position="259"/>
    </location>
</feature>
<keyword evidence="6" id="KW-0808">Transferase</keyword>
<evidence type="ECO:0000256" key="5">
    <source>
        <dbReference type="ARBA" id="ARBA00022676"/>
    </source>
</evidence>
<comment type="similarity">
    <text evidence="2">In the N-terminal section; belongs to the glycosyltransferase 20 family.</text>
</comment>
<dbReference type="SUPFAM" id="SSF56784">
    <property type="entry name" value="HAD-like"/>
    <property type="match status" value="1"/>
</dbReference>
<dbReference type="PANTHER" id="PTHR10788:SF106">
    <property type="entry name" value="BCDNA.GH08860"/>
    <property type="match status" value="1"/>
</dbReference>
<dbReference type="EnsemblMetazoa" id="PPA18746.1">
    <property type="protein sequence ID" value="PPA18746.1"/>
    <property type="gene ID" value="WBGene00108300"/>
</dbReference>
<comment type="function">
    <text evidence="1">Catalyzes the production of trehalose from glucose-6-phosphate and UDP-alpha-D-glucose in a 2 step process.</text>
</comment>
<accession>A0A8R1UDY8</accession>
<dbReference type="GO" id="GO:0004805">
    <property type="term" value="F:trehalose-phosphatase activity"/>
    <property type="evidence" value="ECO:0000318"/>
    <property type="project" value="GO_Central"/>
</dbReference>
<dbReference type="Gene3D" id="3.40.50.1000">
    <property type="entry name" value="HAD superfamily/HAD-like"/>
    <property type="match status" value="1"/>
</dbReference>
<dbReference type="GO" id="GO:0005992">
    <property type="term" value="P:trehalose biosynthetic process"/>
    <property type="evidence" value="ECO:0000318"/>
    <property type="project" value="GO_Central"/>
</dbReference>
<dbReference type="EC" id="2.4.1.15" evidence="4"/>
<evidence type="ECO:0000256" key="7">
    <source>
        <dbReference type="ARBA" id="ARBA00048039"/>
    </source>
</evidence>
<evidence type="ECO:0000256" key="6">
    <source>
        <dbReference type="ARBA" id="ARBA00022679"/>
    </source>
</evidence>
<evidence type="ECO:0000256" key="2">
    <source>
        <dbReference type="ARBA" id="ARBA00005409"/>
    </source>
</evidence>
<comment type="catalytic activity">
    <reaction evidence="7">
        <text>D-glucose 6-phosphate + UDP-alpha-D-glucose = alpha,alpha-trehalose 6-phosphate + UDP + H(+)</text>
        <dbReference type="Rhea" id="RHEA:18889"/>
        <dbReference type="ChEBI" id="CHEBI:15378"/>
        <dbReference type="ChEBI" id="CHEBI:58223"/>
        <dbReference type="ChEBI" id="CHEBI:58429"/>
        <dbReference type="ChEBI" id="CHEBI:58885"/>
        <dbReference type="ChEBI" id="CHEBI:61548"/>
        <dbReference type="EC" id="2.4.1.15"/>
    </reaction>
</comment>
<dbReference type="Gene3D" id="3.40.50.2000">
    <property type="entry name" value="Glycogen Phosphorylase B"/>
    <property type="match status" value="2"/>
</dbReference>
<reference evidence="9" key="2">
    <citation type="submission" date="2022-06" db="UniProtKB">
        <authorList>
            <consortium name="EnsemblMetazoa"/>
        </authorList>
    </citation>
    <scope>IDENTIFICATION</scope>
    <source>
        <strain evidence="9">PS312</strain>
    </source>
</reference>
<dbReference type="Pfam" id="PF21141">
    <property type="entry name" value="T6PP_C"/>
    <property type="match status" value="1"/>
</dbReference>
<protein>
    <recommendedName>
        <fullName evidence="4">alpha,alpha-trehalose-phosphate synthase (UDP-forming)</fullName>
        <ecNumber evidence="4">2.4.1.15</ecNumber>
    </recommendedName>
</protein>
<dbReference type="PANTHER" id="PTHR10788">
    <property type="entry name" value="TREHALOSE-6-PHOSPHATE SYNTHASE"/>
    <property type="match status" value="1"/>
</dbReference>
<dbReference type="InterPro" id="IPR036412">
    <property type="entry name" value="HAD-like_sf"/>
</dbReference>
<dbReference type="Gene3D" id="1.20.58.1800">
    <property type="match status" value="1"/>
</dbReference>
<comment type="similarity">
    <text evidence="3">In the C-terminal section; belongs to the gob-1 trehalose phosphatase family.</text>
</comment>
<dbReference type="Pfam" id="PF00982">
    <property type="entry name" value="Glyco_transf_20"/>
    <property type="match status" value="1"/>
</dbReference>
<accession>A0A2A6D128</accession>
<keyword evidence="5" id="KW-0328">Glycosyltransferase</keyword>
<dbReference type="InterPro" id="IPR049063">
    <property type="entry name" value="T6PP_C"/>
</dbReference>
<dbReference type="AlphaFoldDB" id="A0A2A6D128"/>
<dbReference type="FunFam" id="3.40.50.2000:FF:000206">
    <property type="entry name" value="Trehalose-6-phosphate synthase"/>
    <property type="match status" value="1"/>
</dbReference>
<evidence type="ECO:0000313" key="9">
    <source>
        <dbReference type="EnsemblMetazoa" id="PPA18746.1"/>
    </source>
</evidence>
<dbReference type="CDD" id="cd03788">
    <property type="entry name" value="GT20_TPS"/>
    <property type="match status" value="1"/>
</dbReference>
<dbReference type="InterPro" id="IPR041064">
    <property type="entry name" value="T6PP_helical"/>
</dbReference>
<evidence type="ECO:0000256" key="4">
    <source>
        <dbReference type="ARBA" id="ARBA00012538"/>
    </source>
</evidence>
<dbReference type="Gene3D" id="3.30.70.3080">
    <property type="match status" value="1"/>
</dbReference>
<sequence>MNGSEMNGACARSASPICEKPFQRSTRDPDADVARRAKEYCSRVLAKMSEEAKDIGDISQAAEQLALIWKKRNKLSEIAFEGLLAILELCLLQVNEQVDLFSRLINSLAFNSVSFWKLAVPRIYDSDLSHGTAFRETLLFSLALYDVNNGKNRLRELYAAVPGVRQSMLGIHAKKFGEKYRHMQMSRSRASSRLASREGSCEDLLALDNDTVVDDSPSSDQGSEGLSASAGGGSATSGQREHSHHHKQRVINVSNAPPVSLTRKDSGLWEIKQGSGGLVACVDPVMSEDHDNIWLANLGLNFDEAKSEEDLHLSTNSLGLPIIQQARAGDVFHVIEENDKKIDGLTQKQKDVELVVGYDAIQRDMSLLSVLNDYNRSSYKLNPVFVSQEDYNSYYGGISNGLLWPALHNLPEHVVKDYDDPNVLNDHWCAYVRVNYHFGLNAVRNARPQDFIWIHDYHLMLTGQIMRSLDSNLEVGFFLHIPFQPPPEFLTKYKMVGDPILRGILRFNKVGFQTHRDRAKFLELVQKTLPRARIAYEHGVDIYTVSFEGWTCSLGVFPVSIKNEDFLAIANDTQTVIRSQEIKEEMMKNSGEGGSLFFSVERFDYTKGILEKLKAWKRYFDNHPERKGLDVLYQIAVTNRRTVESYRKYQDDCIALAEEIKESIRSDEHPEWRCIRFETDGLQRVQLIAHYLAMDVGVVTPAKDGMNLVAKEMMVCNPSAALMLSSGAGTEVQLGMAGFYKDEAKCYHRVEDIADIESFARTFYEAAIKDKEASLSSCLLPDPPEVRKRDSESINQFLCAHGIDEWSTAFLDPSWTHEVIRPSEVRQLADFYMLMNKTAQVRRQIVEVVLKGMPVKQHFAISLENAKNALEKSCEPNTTRLVLDTTANAEDPDGANLTAKFDISDELDELTRDLAFLQFVQEDDINNVEQFIDTLGSFHPSGPAAYQEEVSTACALLTKADHFHFFFTDRDGTLKSYSCSYPTSIQPAYSAVIQAQFARRCAQFCAIVTTAPLVHIGILNMSTMPEGSCAYGASGGREWYLNPALQFKDDTVSEQDLALLHKAFEKVEDLLENPEFRNFTWIGSGLQKHFGHITVAKQDNNNSIPHRKSVLLYENLARIVHDVDPMGQTLTLREGELDLKIFTKAKLSGRIFNKGHGIRLIERKMGLKLTDGNILVCGDSETDIPMLEECLLVAPSNVYTIWVTTDDSLKQKVSSTCARFGNTNVEFVSSPKVLLGAMGKATIRELTIRGLVPSHFDEDDHHY</sequence>
<dbReference type="InterPro" id="IPR001830">
    <property type="entry name" value="Glyco_trans_20"/>
</dbReference>
<organism evidence="9 10">
    <name type="scientific">Pristionchus pacificus</name>
    <name type="common">Parasitic nematode worm</name>
    <dbReference type="NCBI Taxonomy" id="54126"/>
    <lineage>
        <taxon>Eukaryota</taxon>
        <taxon>Metazoa</taxon>
        <taxon>Ecdysozoa</taxon>
        <taxon>Nematoda</taxon>
        <taxon>Chromadorea</taxon>
        <taxon>Rhabditida</taxon>
        <taxon>Rhabditina</taxon>
        <taxon>Diplogasteromorpha</taxon>
        <taxon>Diplogasteroidea</taxon>
        <taxon>Neodiplogasteridae</taxon>
        <taxon>Pristionchus</taxon>
    </lineage>
</organism>
<dbReference type="Pfam" id="PF18572">
    <property type="entry name" value="T6PP_N"/>
    <property type="match status" value="1"/>
</dbReference>
<reference evidence="10" key="1">
    <citation type="journal article" date="2008" name="Nat. Genet.">
        <title>The Pristionchus pacificus genome provides a unique perspective on nematode lifestyle and parasitism.</title>
        <authorList>
            <person name="Dieterich C."/>
            <person name="Clifton S.W."/>
            <person name="Schuster L.N."/>
            <person name="Chinwalla A."/>
            <person name="Delehaunty K."/>
            <person name="Dinkelacker I."/>
            <person name="Fulton L."/>
            <person name="Fulton R."/>
            <person name="Godfrey J."/>
            <person name="Minx P."/>
            <person name="Mitreva M."/>
            <person name="Roeseler W."/>
            <person name="Tian H."/>
            <person name="Witte H."/>
            <person name="Yang S.P."/>
            <person name="Wilson R.K."/>
            <person name="Sommer R.J."/>
        </authorList>
    </citation>
    <scope>NUCLEOTIDE SEQUENCE [LARGE SCALE GENOMIC DNA]</scope>
    <source>
        <strain evidence="10">PS312</strain>
    </source>
</reference>
<evidence type="ECO:0000256" key="3">
    <source>
        <dbReference type="ARBA" id="ARBA00006107"/>
    </source>
</evidence>
<evidence type="ECO:0000256" key="1">
    <source>
        <dbReference type="ARBA" id="ARBA00002045"/>
    </source>
</evidence>
<proteinExistence type="inferred from homology"/>
<dbReference type="FunFam" id="3.30.70.3080:FF:000002">
    <property type="entry name" value="Alpha,alpha-trehalose-phosphate synthase [UDP-forming] 2"/>
    <property type="match status" value="1"/>
</dbReference>
<evidence type="ECO:0000313" key="10">
    <source>
        <dbReference type="Proteomes" id="UP000005239"/>
    </source>
</evidence>
<dbReference type="InterPro" id="IPR023214">
    <property type="entry name" value="HAD_sf"/>
</dbReference>
<gene>
    <name evidence="9" type="primary">WBGene00108300</name>
</gene>
<name>A0A2A6D128_PRIPA</name>
<dbReference type="FunFam" id="1.20.58.1800:FF:000001">
    <property type="entry name" value="Alpha,alpha-trehalose-phosphate synthase [UDP-forming] 1"/>
    <property type="match status" value="1"/>
</dbReference>
<keyword evidence="10" id="KW-1185">Reference proteome</keyword>
<dbReference type="SUPFAM" id="SSF53756">
    <property type="entry name" value="UDP-Glycosyltransferase/glycogen phosphorylase"/>
    <property type="match status" value="1"/>
</dbReference>
<dbReference type="Proteomes" id="UP000005239">
    <property type="component" value="Unassembled WGS sequence"/>
</dbReference>